<keyword evidence="2 5" id="KW-0812">Transmembrane</keyword>
<feature type="transmembrane region" description="Helical" evidence="5">
    <location>
        <begin position="60"/>
        <end position="80"/>
    </location>
</feature>
<keyword evidence="4 5" id="KW-0472">Membrane</keyword>
<reference evidence="6 7" key="1">
    <citation type="journal article" date="2016" name="Nat. Commun.">
        <title>Thousands of microbial genomes shed light on interconnected biogeochemical processes in an aquifer system.</title>
        <authorList>
            <person name="Anantharaman K."/>
            <person name="Brown C.T."/>
            <person name="Hug L.A."/>
            <person name="Sharon I."/>
            <person name="Castelle C.J."/>
            <person name="Probst A.J."/>
            <person name="Thomas B.C."/>
            <person name="Singh A."/>
            <person name="Wilkins M.J."/>
            <person name="Karaoz U."/>
            <person name="Brodie E.L."/>
            <person name="Williams K.H."/>
            <person name="Hubbard S.S."/>
            <person name="Banfield J.F."/>
        </authorList>
    </citation>
    <scope>NUCLEOTIDE SEQUENCE [LARGE SCALE GENOMIC DNA]</scope>
</reference>
<gene>
    <name evidence="6" type="ORF">A2462_06635</name>
</gene>
<organism evidence="6 7">
    <name type="scientific">candidate division WOR-1 bacterium RIFOXYC2_FULL_41_25</name>
    <dbReference type="NCBI Taxonomy" id="1802586"/>
    <lineage>
        <taxon>Bacteria</taxon>
        <taxon>Bacillati</taxon>
        <taxon>Saganbacteria</taxon>
    </lineage>
</organism>
<comment type="caution">
    <text evidence="6">The sequence shown here is derived from an EMBL/GenBank/DDBJ whole genome shotgun (WGS) entry which is preliminary data.</text>
</comment>
<sequence length="82" mass="9092">MKIVGLIAATLTSSGFLPQIIRGFKTKKLEDVSTLMLLVIIIGTACWTLYGFFIGDLIVVMANTFTCATVVLLLIMKYSFRR</sequence>
<dbReference type="GO" id="GO:0016020">
    <property type="term" value="C:membrane"/>
    <property type="evidence" value="ECO:0007669"/>
    <property type="project" value="UniProtKB-SubCell"/>
</dbReference>
<name>A0A1F4TMX6_UNCSA</name>
<feature type="transmembrane region" description="Helical" evidence="5">
    <location>
        <begin position="33"/>
        <end position="53"/>
    </location>
</feature>
<dbReference type="Gene3D" id="1.20.1280.290">
    <property type="match status" value="1"/>
</dbReference>
<protein>
    <recommendedName>
        <fullName evidence="8">MtN3 and saliva related transmembrane protein</fullName>
    </recommendedName>
</protein>
<evidence type="ECO:0000256" key="4">
    <source>
        <dbReference type="ARBA" id="ARBA00023136"/>
    </source>
</evidence>
<dbReference type="InterPro" id="IPR006603">
    <property type="entry name" value="PQ-loop_rpt"/>
</dbReference>
<evidence type="ECO:0000256" key="1">
    <source>
        <dbReference type="ARBA" id="ARBA00004141"/>
    </source>
</evidence>
<dbReference type="Pfam" id="PF04193">
    <property type="entry name" value="PQ-loop"/>
    <property type="match status" value="1"/>
</dbReference>
<dbReference type="EMBL" id="MEUI01000035">
    <property type="protein sequence ID" value="OGC33413.1"/>
    <property type="molecule type" value="Genomic_DNA"/>
</dbReference>
<proteinExistence type="predicted"/>
<evidence type="ECO:0000256" key="2">
    <source>
        <dbReference type="ARBA" id="ARBA00022692"/>
    </source>
</evidence>
<evidence type="ECO:0000256" key="5">
    <source>
        <dbReference type="SAM" id="Phobius"/>
    </source>
</evidence>
<keyword evidence="3 5" id="KW-1133">Transmembrane helix</keyword>
<evidence type="ECO:0000313" key="7">
    <source>
        <dbReference type="Proteomes" id="UP000177309"/>
    </source>
</evidence>
<evidence type="ECO:0008006" key="8">
    <source>
        <dbReference type="Google" id="ProtNLM"/>
    </source>
</evidence>
<evidence type="ECO:0000256" key="3">
    <source>
        <dbReference type="ARBA" id="ARBA00022989"/>
    </source>
</evidence>
<dbReference type="AlphaFoldDB" id="A0A1F4TMX6"/>
<accession>A0A1F4TMX6</accession>
<evidence type="ECO:0000313" key="6">
    <source>
        <dbReference type="EMBL" id="OGC33413.1"/>
    </source>
</evidence>
<dbReference type="Proteomes" id="UP000177309">
    <property type="component" value="Unassembled WGS sequence"/>
</dbReference>
<comment type="subcellular location">
    <subcellularLocation>
        <location evidence="1">Membrane</location>
        <topology evidence="1">Multi-pass membrane protein</topology>
    </subcellularLocation>
</comment>